<proteinExistence type="inferred from homology"/>
<dbReference type="GO" id="GO:0016788">
    <property type="term" value="F:hydrolase activity, acting on ester bonds"/>
    <property type="evidence" value="ECO:0007669"/>
    <property type="project" value="UniProtKB-ARBA"/>
</dbReference>
<dbReference type="InterPro" id="IPR050261">
    <property type="entry name" value="FrsA_esterase"/>
</dbReference>
<accession>L8GVN1</accession>
<comment type="similarity">
    <text evidence="2">Belongs to the AB hydrolase superfamily. FUS2 hydrolase family.</text>
</comment>
<keyword evidence="1" id="KW-0378">Hydrolase</keyword>
<dbReference type="InterPro" id="IPR029058">
    <property type="entry name" value="AB_hydrolase_fold"/>
</dbReference>
<dbReference type="Gene3D" id="3.40.50.1820">
    <property type="entry name" value="alpha/beta hydrolase"/>
    <property type="match status" value="1"/>
</dbReference>
<dbReference type="EMBL" id="KB007985">
    <property type="protein sequence ID" value="ELR16643.1"/>
    <property type="molecule type" value="Genomic_DNA"/>
</dbReference>
<feature type="domain" description="AB hydrolase-1" evidence="4">
    <location>
        <begin position="29"/>
        <end position="128"/>
    </location>
</feature>
<evidence type="ECO:0000259" key="4">
    <source>
        <dbReference type="Pfam" id="PF12697"/>
    </source>
</evidence>
<gene>
    <name evidence="5" type="ORF">ACA1_088890</name>
</gene>
<evidence type="ECO:0000256" key="3">
    <source>
        <dbReference type="SAM" id="MobiDB-lite"/>
    </source>
</evidence>
<dbReference type="AlphaFoldDB" id="L8GVN1"/>
<reference evidence="5 6" key="1">
    <citation type="journal article" date="2013" name="Genome Biol.">
        <title>Genome of Acanthamoeba castellanii highlights extensive lateral gene transfer and early evolution of tyrosine kinase signaling.</title>
        <authorList>
            <person name="Clarke M."/>
            <person name="Lohan A.J."/>
            <person name="Liu B."/>
            <person name="Lagkouvardos I."/>
            <person name="Roy S."/>
            <person name="Zafar N."/>
            <person name="Bertelli C."/>
            <person name="Schilde C."/>
            <person name="Kianianmomeni A."/>
            <person name="Burglin T.R."/>
            <person name="Frech C."/>
            <person name="Turcotte B."/>
            <person name="Kopec K.O."/>
            <person name="Synnott J.M."/>
            <person name="Choo C."/>
            <person name="Paponov I."/>
            <person name="Finkler A."/>
            <person name="Soon Heng Tan C."/>
            <person name="Hutchins A.P."/>
            <person name="Weinmeier T."/>
            <person name="Rattei T."/>
            <person name="Chu J.S."/>
            <person name="Gimenez G."/>
            <person name="Irimia M."/>
            <person name="Rigden D.J."/>
            <person name="Fitzpatrick D.A."/>
            <person name="Lorenzo-Morales J."/>
            <person name="Bateman A."/>
            <person name="Chiu C.H."/>
            <person name="Tang P."/>
            <person name="Hegemann P."/>
            <person name="Fromm H."/>
            <person name="Raoult D."/>
            <person name="Greub G."/>
            <person name="Miranda-Saavedra D."/>
            <person name="Chen N."/>
            <person name="Nash P."/>
            <person name="Ginger M.L."/>
            <person name="Horn M."/>
            <person name="Schaap P."/>
            <person name="Caler L."/>
            <person name="Loftus B."/>
        </authorList>
    </citation>
    <scope>NUCLEOTIDE SEQUENCE [LARGE SCALE GENOMIC DNA]</scope>
    <source>
        <strain evidence="5 6">Neff</strain>
    </source>
</reference>
<protein>
    <recommendedName>
        <fullName evidence="4">AB hydrolase-1 domain-containing protein</fullName>
    </recommendedName>
</protein>
<evidence type="ECO:0000256" key="1">
    <source>
        <dbReference type="ARBA" id="ARBA00022801"/>
    </source>
</evidence>
<dbReference type="GeneID" id="14917347"/>
<dbReference type="InterPro" id="IPR000073">
    <property type="entry name" value="AB_hydrolase_1"/>
</dbReference>
<evidence type="ECO:0000256" key="2">
    <source>
        <dbReference type="ARBA" id="ARBA00038115"/>
    </source>
</evidence>
<keyword evidence="6" id="KW-1185">Reference proteome</keyword>
<dbReference type="KEGG" id="acan:ACA1_088890"/>
<dbReference type="PANTHER" id="PTHR22946">
    <property type="entry name" value="DIENELACTONE HYDROLASE DOMAIN-CONTAINING PROTEIN-RELATED"/>
    <property type="match status" value="1"/>
</dbReference>
<feature type="region of interest" description="Disordered" evidence="3">
    <location>
        <begin position="204"/>
        <end position="241"/>
    </location>
</feature>
<dbReference type="VEuPathDB" id="AmoebaDB:ACA1_088890"/>
<dbReference type="RefSeq" id="XP_004338656.1">
    <property type="nucleotide sequence ID" value="XM_004338608.1"/>
</dbReference>
<feature type="compositionally biased region" description="Low complexity" evidence="3">
    <location>
        <begin position="207"/>
        <end position="224"/>
    </location>
</feature>
<dbReference type="SUPFAM" id="SSF53474">
    <property type="entry name" value="alpha/beta-Hydrolases"/>
    <property type="match status" value="1"/>
</dbReference>
<dbReference type="PANTHER" id="PTHR22946:SF9">
    <property type="entry name" value="POLYKETIDE TRANSFERASE AF380"/>
    <property type="match status" value="1"/>
</dbReference>
<evidence type="ECO:0000313" key="6">
    <source>
        <dbReference type="Proteomes" id="UP000011083"/>
    </source>
</evidence>
<dbReference type="OrthoDB" id="2498029at2759"/>
<organism evidence="5 6">
    <name type="scientific">Acanthamoeba castellanii (strain ATCC 30010 / Neff)</name>
    <dbReference type="NCBI Taxonomy" id="1257118"/>
    <lineage>
        <taxon>Eukaryota</taxon>
        <taxon>Amoebozoa</taxon>
        <taxon>Discosea</taxon>
        <taxon>Longamoebia</taxon>
        <taxon>Centramoebida</taxon>
        <taxon>Acanthamoebidae</taxon>
        <taxon>Acanthamoeba</taxon>
    </lineage>
</organism>
<sequence>MNVELGRNRLRGILHLPSPTAAARFASGVLMVAGAGGGLQGPSGIYTTLSRKLQKSGVLALRLDYRRPNQLSMCVDDVHDAIRELNTQYGVERVVLVGWSFGGAVVITAGAQSDKVIGVSTVASQTYGTDAVGDLAPRSLLLLHGTADTCLSANCSKQLYRRAKEPRKIILFEGDDHSLSRHYDKAESAIYDFSISLFNSWGREGEQQQQEEAASATTSSSSGSTEKKRKHSLGGGNAGII</sequence>
<dbReference type="Proteomes" id="UP000011083">
    <property type="component" value="Unassembled WGS sequence"/>
</dbReference>
<name>L8GVN1_ACACF</name>
<dbReference type="Pfam" id="PF12697">
    <property type="entry name" value="Abhydrolase_6"/>
    <property type="match status" value="1"/>
</dbReference>
<evidence type="ECO:0000313" key="5">
    <source>
        <dbReference type="EMBL" id="ELR16643.1"/>
    </source>
</evidence>